<organism evidence="3">
    <name type="scientific">Onchocerca flexuosa</name>
    <dbReference type="NCBI Taxonomy" id="387005"/>
    <lineage>
        <taxon>Eukaryota</taxon>
        <taxon>Metazoa</taxon>
        <taxon>Ecdysozoa</taxon>
        <taxon>Nematoda</taxon>
        <taxon>Chromadorea</taxon>
        <taxon>Rhabditida</taxon>
        <taxon>Spirurina</taxon>
        <taxon>Spiruromorpha</taxon>
        <taxon>Filarioidea</taxon>
        <taxon>Onchocercidae</taxon>
        <taxon>Onchocerca</taxon>
    </lineage>
</organism>
<reference evidence="3" key="1">
    <citation type="submission" date="2016-06" db="UniProtKB">
        <authorList>
            <consortium name="WormBaseParasite"/>
        </authorList>
    </citation>
    <scope>IDENTIFICATION</scope>
</reference>
<keyword evidence="2" id="KW-1185">Reference proteome</keyword>
<dbReference type="WBParaSite" id="OFLC_0001179301-mRNA-1">
    <property type="protein sequence ID" value="OFLC_0001179301-mRNA-1"/>
    <property type="gene ID" value="OFLC_0001179301"/>
</dbReference>
<dbReference type="Proteomes" id="UP000267606">
    <property type="component" value="Unassembled WGS sequence"/>
</dbReference>
<dbReference type="STRING" id="387005.A0A183HWD1"/>
<protein>
    <submittedName>
        <fullName evidence="3">BACK domain-containing protein</fullName>
    </submittedName>
</protein>
<accession>A0A183HWD1</accession>
<proteinExistence type="predicted"/>
<dbReference type="AlphaFoldDB" id="A0A183HWD1"/>
<name>A0A183HWD1_9BILA</name>
<gene>
    <name evidence="1" type="ORF">OFLC_LOCUS11793</name>
</gene>
<evidence type="ECO:0000313" key="3">
    <source>
        <dbReference type="WBParaSite" id="OFLC_0001179301-mRNA-1"/>
    </source>
</evidence>
<dbReference type="EMBL" id="UZAJ01017525">
    <property type="protein sequence ID" value="VDO79291.1"/>
    <property type="molecule type" value="Genomic_DNA"/>
</dbReference>
<reference evidence="1 2" key="2">
    <citation type="submission" date="2018-11" db="EMBL/GenBank/DDBJ databases">
        <authorList>
            <consortium name="Pathogen Informatics"/>
        </authorList>
    </citation>
    <scope>NUCLEOTIDE SEQUENCE [LARGE SCALE GENOMIC DNA]</scope>
</reference>
<sequence length="142" mass="16884">MLACAFYDDRNYTDALYHMQNFENLQKNLSADQKDKLKLELLLIEWHCSASDYTVETIQDIAMKTDSLIIHRILDESCLYDLLNHEKLSKIAAIHWMMTRGDFITAKHFFDLHKNTYRNSAEYTADMALFYWNEKKFEVNDV</sequence>
<evidence type="ECO:0000313" key="2">
    <source>
        <dbReference type="Proteomes" id="UP000267606"/>
    </source>
</evidence>
<evidence type="ECO:0000313" key="1">
    <source>
        <dbReference type="EMBL" id="VDO79291.1"/>
    </source>
</evidence>